<feature type="transmembrane region" description="Helical" evidence="2">
    <location>
        <begin position="333"/>
        <end position="351"/>
    </location>
</feature>
<name>A0A814ACW1_9BILA</name>
<feature type="transmembrane region" description="Helical" evidence="2">
    <location>
        <begin position="29"/>
        <end position="51"/>
    </location>
</feature>
<dbReference type="SUPFAM" id="SSF103473">
    <property type="entry name" value="MFS general substrate transporter"/>
    <property type="match status" value="1"/>
</dbReference>
<dbReference type="InterPro" id="IPR020846">
    <property type="entry name" value="MFS_dom"/>
</dbReference>
<dbReference type="PANTHER" id="PTHR11360:SF284">
    <property type="entry name" value="EG:103B4.3 PROTEIN-RELATED"/>
    <property type="match status" value="1"/>
</dbReference>
<dbReference type="InterPro" id="IPR050327">
    <property type="entry name" value="Proton-linked_MCT"/>
</dbReference>
<evidence type="ECO:0000256" key="1">
    <source>
        <dbReference type="ARBA" id="ARBA00004141"/>
    </source>
</evidence>
<feature type="transmembrane region" description="Helical" evidence="2">
    <location>
        <begin position="430"/>
        <end position="450"/>
    </location>
</feature>
<feature type="transmembrane region" description="Helical" evidence="2">
    <location>
        <begin position="159"/>
        <end position="181"/>
    </location>
</feature>
<dbReference type="CDD" id="cd17352">
    <property type="entry name" value="MFS_MCT_SLC16"/>
    <property type="match status" value="1"/>
</dbReference>
<organism evidence="4 5">
    <name type="scientific">Brachionus calyciflorus</name>
    <dbReference type="NCBI Taxonomy" id="104777"/>
    <lineage>
        <taxon>Eukaryota</taxon>
        <taxon>Metazoa</taxon>
        <taxon>Spiralia</taxon>
        <taxon>Gnathifera</taxon>
        <taxon>Rotifera</taxon>
        <taxon>Eurotatoria</taxon>
        <taxon>Monogononta</taxon>
        <taxon>Pseudotrocha</taxon>
        <taxon>Ploima</taxon>
        <taxon>Brachionidae</taxon>
        <taxon>Brachionus</taxon>
    </lineage>
</organism>
<dbReference type="PROSITE" id="PS50850">
    <property type="entry name" value="MFS"/>
    <property type="match status" value="1"/>
</dbReference>
<evidence type="ECO:0000259" key="3">
    <source>
        <dbReference type="PROSITE" id="PS50850"/>
    </source>
</evidence>
<dbReference type="OrthoDB" id="410267at2759"/>
<keyword evidence="2" id="KW-0812">Transmembrane</keyword>
<dbReference type="EMBL" id="CAJNOC010002074">
    <property type="protein sequence ID" value="CAF0910909.1"/>
    <property type="molecule type" value="Genomic_DNA"/>
</dbReference>
<dbReference type="GO" id="GO:0008028">
    <property type="term" value="F:monocarboxylic acid transmembrane transporter activity"/>
    <property type="evidence" value="ECO:0007669"/>
    <property type="project" value="TreeGrafter"/>
</dbReference>
<feature type="transmembrane region" description="Helical" evidence="2">
    <location>
        <begin position="363"/>
        <end position="382"/>
    </location>
</feature>
<feature type="transmembrane region" description="Helical" evidence="2">
    <location>
        <begin position="456"/>
        <end position="476"/>
    </location>
</feature>
<dbReference type="InterPro" id="IPR011701">
    <property type="entry name" value="MFS"/>
</dbReference>
<evidence type="ECO:0000313" key="4">
    <source>
        <dbReference type="EMBL" id="CAF0910909.1"/>
    </source>
</evidence>
<dbReference type="PANTHER" id="PTHR11360">
    <property type="entry name" value="MONOCARBOXYLATE TRANSPORTER"/>
    <property type="match status" value="1"/>
</dbReference>
<comment type="caution">
    <text evidence="4">The sequence shown here is derived from an EMBL/GenBank/DDBJ whole genome shotgun (WGS) entry which is preliminary data.</text>
</comment>
<reference evidence="4" key="1">
    <citation type="submission" date="2021-02" db="EMBL/GenBank/DDBJ databases">
        <authorList>
            <person name="Nowell W R."/>
        </authorList>
    </citation>
    <scope>NUCLEOTIDE SEQUENCE</scope>
    <source>
        <strain evidence="4">Ploen Becks lab</strain>
    </source>
</reference>
<evidence type="ECO:0000313" key="5">
    <source>
        <dbReference type="Proteomes" id="UP000663879"/>
    </source>
</evidence>
<dbReference type="Gene3D" id="1.20.1250.20">
    <property type="entry name" value="MFS general substrate transporter like domains"/>
    <property type="match status" value="1"/>
</dbReference>
<feature type="transmembrane region" description="Helical" evidence="2">
    <location>
        <begin position="71"/>
        <end position="91"/>
    </location>
</feature>
<keyword evidence="5" id="KW-1185">Reference proteome</keyword>
<sequence length="513" mass="55523">MTAGSNKSNPKKQISEVEDNKIPAPDGGYGWVVLIASFFVSFILDGVMYSFGLILSEIKKSTNTPDDVGNLLSAFNTGFLFCSGPIVAGLANQFGCRAVVMGGALVTSACYMLTVFSPNIYLMMVFFGVIGGVSTGCTYIASLIIIAEYFDKKRGIATGITMAGSGVGSFVFAPLISWLILKNDWKFAMSICACIILQSAVCGALLRPLNPTPSSSSKKPKSVELKNLNHPNKQMSIDDETFRQERVIQTYIGSVCSLNAPDGDKKLPLHQRNSFLRIAHGILKEMTDFKLLTQNFGFLLITASNFFLFAGYFTPFLYISDIAQENNIDKEEASTLISIIGIVNIPARMLYGLIADKRYVSPINLNTFSVAVATVPLIFFFVMKSSYWGLAVFSVLFAIGIAGMNSLTTMYLCDLVGLKKFSNATGIINLFRGFGCFLGPFVAGIVSNYLGKVKCISIYSAGCFIVGLVLSCLVSFGSLCSSKPADDGNETNETTLKTLGDSELNKNLLNNKE</sequence>
<dbReference type="AlphaFoldDB" id="A0A814ACW1"/>
<feature type="transmembrane region" description="Helical" evidence="2">
    <location>
        <begin position="296"/>
        <end position="313"/>
    </location>
</feature>
<feature type="transmembrane region" description="Helical" evidence="2">
    <location>
        <begin position="388"/>
        <end position="418"/>
    </location>
</feature>
<accession>A0A814ACW1</accession>
<keyword evidence="2" id="KW-1133">Transmembrane helix</keyword>
<gene>
    <name evidence="4" type="ORF">OXX778_LOCUS11897</name>
</gene>
<protein>
    <recommendedName>
        <fullName evidence="3">Major facilitator superfamily (MFS) profile domain-containing protein</fullName>
    </recommendedName>
</protein>
<dbReference type="InterPro" id="IPR036259">
    <property type="entry name" value="MFS_trans_sf"/>
</dbReference>
<dbReference type="Proteomes" id="UP000663879">
    <property type="component" value="Unassembled WGS sequence"/>
</dbReference>
<dbReference type="GO" id="GO:0016020">
    <property type="term" value="C:membrane"/>
    <property type="evidence" value="ECO:0007669"/>
    <property type="project" value="UniProtKB-SubCell"/>
</dbReference>
<evidence type="ECO:0000256" key="2">
    <source>
        <dbReference type="SAM" id="Phobius"/>
    </source>
</evidence>
<proteinExistence type="predicted"/>
<dbReference type="Pfam" id="PF07690">
    <property type="entry name" value="MFS_1"/>
    <property type="match status" value="1"/>
</dbReference>
<keyword evidence="2" id="KW-0472">Membrane</keyword>
<feature type="transmembrane region" description="Helical" evidence="2">
    <location>
        <begin position="122"/>
        <end position="147"/>
    </location>
</feature>
<feature type="domain" description="Major facilitator superfamily (MFS) profile" evidence="3">
    <location>
        <begin position="30"/>
        <end position="479"/>
    </location>
</feature>
<feature type="transmembrane region" description="Helical" evidence="2">
    <location>
        <begin position="98"/>
        <end position="116"/>
    </location>
</feature>
<comment type="subcellular location">
    <subcellularLocation>
        <location evidence="1">Membrane</location>
        <topology evidence="1">Multi-pass membrane protein</topology>
    </subcellularLocation>
</comment>